<dbReference type="RefSeq" id="XP_062722126.1">
    <property type="nucleotide sequence ID" value="XM_062870925.1"/>
</dbReference>
<reference evidence="3" key="2">
    <citation type="submission" date="2023-06" db="EMBL/GenBank/DDBJ databases">
        <authorList>
            <consortium name="Lawrence Berkeley National Laboratory"/>
            <person name="Mondo S.J."/>
            <person name="Hensen N."/>
            <person name="Bonometti L."/>
            <person name="Westerberg I."/>
            <person name="Brannstrom I.O."/>
            <person name="Guillou S."/>
            <person name="Cros-Aarteil S."/>
            <person name="Calhoun S."/>
            <person name="Haridas S."/>
            <person name="Kuo A."/>
            <person name="Pangilinan J."/>
            <person name="Riley R."/>
            <person name="Labutti K."/>
            <person name="Andreopoulos B."/>
            <person name="Lipzen A."/>
            <person name="Chen C."/>
            <person name="Yanf M."/>
            <person name="Daum C."/>
            <person name="Ng V."/>
            <person name="Clum A."/>
            <person name="Steindorff A."/>
            <person name="Ohm R."/>
            <person name="Martin F."/>
            <person name="Silar P."/>
            <person name="Natvig D."/>
            <person name="Lalanne C."/>
            <person name="Gautier V."/>
            <person name="Ament-Velasquez S.L."/>
            <person name="Kruys A."/>
            <person name="Hutchinson M.I."/>
            <person name="Powell A.J."/>
            <person name="Barry K."/>
            <person name="Miller A.N."/>
            <person name="Grigoriev I.V."/>
            <person name="Debuchy R."/>
            <person name="Gladieux P."/>
            <person name="Thoren M.H."/>
            <person name="Johannesson H."/>
        </authorList>
    </citation>
    <scope>NUCLEOTIDE SEQUENCE</scope>
    <source>
        <strain evidence="3">CBS 333.67</strain>
    </source>
</reference>
<dbReference type="InterPro" id="IPR056009">
    <property type="entry name" value="DUF7587"/>
</dbReference>
<evidence type="ECO:0000313" key="3">
    <source>
        <dbReference type="EMBL" id="KAK3306346.1"/>
    </source>
</evidence>
<name>A0AAJ0M272_9PEZI</name>
<comment type="caution">
    <text evidence="3">The sequence shown here is derived from an EMBL/GenBank/DDBJ whole genome shotgun (WGS) entry which is preliminary data.</text>
</comment>
<organism evidence="3 4">
    <name type="scientific">Chaetomium strumarium</name>
    <dbReference type="NCBI Taxonomy" id="1170767"/>
    <lineage>
        <taxon>Eukaryota</taxon>
        <taxon>Fungi</taxon>
        <taxon>Dikarya</taxon>
        <taxon>Ascomycota</taxon>
        <taxon>Pezizomycotina</taxon>
        <taxon>Sordariomycetes</taxon>
        <taxon>Sordariomycetidae</taxon>
        <taxon>Sordariales</taxon>
        <taxon>Chaetomiaceae</taxon>
        <taxon>Chaetomium</taxon>
    </lineage>
</organism>
<protein>
    <recommendedName>
        <fullName evidence="2">DUF7587 domain-containing protein</fullName>
    </recommendedName>
</protein>
<gene>
    <name evidence="3" type="ORF">B0T15DRAFT_573361</name>
</gene>
<proteinExistence type="predicted"/>
<dbReference type="Proteomes" id="UP001273166">
    <property type="component" value="Unassembled WGS sequence"/>
</dbReference>
<reference evidence="3" key="1">
    <citation type="journal article" date="2023" name="Mol. Phylogenet. Evol.">
        <title>Genome-scale phylogeny and comparative genomics of the fungal order Sordariales.</title>
        <authorList>
            <person name="Hensen N."/>
            <person name="Bonometti L."/>
            <person name="Westerberg I."/>
            <person name="Brannstrom I.O."/>
            <person name="Guillou S."/>
            <person name="Cros-Aarteil S."/>
            <person name="Calhoun S."/>
            <person name="Haridas S."/>
            <person name="Kuo A."/>
            <person name="Mondo S."/>
            <person name="Pangilinan J."/>
            <person name="Riley R."/>
            <person name="LaButti K."/>
            <person name="Andreopoulos B."/>
            <person name="Lipzen A."/>
            <person name="Chen C."/>
            <person name="Yan M."/>
            <person name="Daum C."/>
            <person name="Ng V."/>
            <person name="Clum A."/>
            <person name="Steindorff A."/>
            <person name="Ohm R.A."/>
            <person name="Martin F."/>
            <person name="Silar P."/>
            <person name="Natvig D.O."/>
            <person name="Lalanne C."/>
            <person name="Gautier V."/>
            <person name="Ament-Velasquez S.L."/>
            <person name="Kruys A."/>
            <person name="Hutchinson M.I."/>
            <person name="Powell A.J."/>
            <person name="Barry K."/>
            <person name="Miller A.N."/>
            <person name="Grigoriev I.V."/>
            <person name="Debuchy R."/>
            <person name="Gladieux P."/>
            <person name="Hiltunen Thoren M."/>
            <person name="Johannesson H."/>
        </authorList>
    </citation>
    <scope>NUCLEOTIDE SEQUENCE</scope>
    <source>
        <strain evidence="3">CBS 333.67</strain>
    </source>
</reference>
<dbReference type="Pfam" id="PF24494">
    <property type="entry name" value="DUF7587"/>
    <property type="match status" value="1"/>
</dbReference>
<accession>A0AAJ0M272</accession>
<evidence type="ECO:0000256" key="1">
    <source>
        <dbReference type="SAM" id="MobiDB-lite"/>
    </source>
</evidence>
<sequence length="367" mass="42235">MESYAPEEDTQMTGPGDEKQIRNAETTFEEPEHGRQTQKAQRKSQLKKQIILESVRKMEGRHLDKAIAIMEKEIRRTKKAAEKLEELDGKRVAEPAVTTAAESRPFDVEESKRMSEKDHGRRVTDSKDDAESNDPTLGELCGLLGLPDSEISPGRGACKIGYPLHPKTRVATLGTLGLASRPRYVYRVVHNAMPFRGHKARGYGRVVADPLIFQLYLQKHLFWASRWQSPFLSVATTMEKVLEFTGIFWYQGHYGIKIYTIDTHLDARNHTRQPMFDVSELIWELGLPRRGNLFEEECVVMHSIPEACVVKTMEWDEIWRTHKKTLMEIGKSQKMKPKGGPSQEWLEERRRLYGVNSRRLLPFHVPV</sequence>
<feature type="region of interest" description="Disordered" evidence="1">
    <location>
        <begin position="96"/>
        <end position="135"/>
    </location>
</feature>
<feature type="compositionally biased region" description="Basic and acidic residues" evidence="1">
    <location>
        <begin position="104"/>
        <end position="130"/>
    </location>
</feature>
<dbReference type="AlphaFoldDB" id="A0AAJ0M272"/>
<dbReference type="EMBL" id="JAUDZG010000003">
    <property type="protein sequence ID" value="KAK3306346.1"/>
    <property type="molecule type" value="Genomic_DNA"/>
</dbReference>
<evidence type="ECO:0000313" key="4">
    <source>
        <dbReference type="Proteomes" id="UP001273166"/>
    </source>
</evidence>
<dbReference type="GeneID" id="87889754"/>
<feature type="domain" description="DUF7587" evidence="2">
    <location>
        <begin position="212"/>
        <end position="317"/>
    </location>
</feature>
<feature type="region of interest" description="Disordered" evidence="1">
    <location>
        <begin position="1"/>
        <end position="47"/>
    </location>
</feature>
<feature type="compositionally biased region" description="Acidic residues" evidence="1">
    <location>
        <begin position="1"/>
        <end position="10"/>
    </location>
</feature>
<keyword evidence="4" id="KW-1185">Reference proteome</keyword>
<evidence type="ECO:0000259" key="2">
    <source>
        <dbReference type="Pfam" id="PF24494"/>
    </source>
</evidence>